<dbReference type="InterPro" id="IPR001128">
    <property type="entry name" value="Cyt_P450"/>
</dbReference>
<dbReference type="Pfam" id="PF00067">
    <property type="entry name" value="p450"/>
    <property type="match status" value="1"/>
</dbReference>
<dbReference type="PANTHER" id="PTHR24279">
    <property type="entry name" value="CYTOCHROME P450"/>
    <property type="match status" value="1"/>
</dbReference>
<evidence type="ECO:0000256" key="7">
    <source>
        <dbReference type="ARBA" id="ARBA00023033"/>
    </source>
</evidence>
<dbReference type="PROSITE" id="PS00086">
    <property type="entry name" value="CYTOCHROME_P450"/>
    <property type="match status" value="1"/>
</dbReference>
<dbReference type="EMBL" id="JAPWTK010000025">
    <property type="protein sequence ID" value="KAJ8957083.1"/>
    <property type="molecule type" value="Genomic_DNA"/>
</dbReference>
<dbReference type="SUPFAM" id="SSF48264">
    <property type="entry name" value="Cytochrome P450"/>
    <property type="match status" value="1"/>
</dbReference>
<comment type="cofactor">
    <cofactor evidence="1 8">
        <name>heme</name>
        <dbReference type="ChEBI" id="CHEBI:30413"/>
    </cofactor>
</comment>
<dbReference type="Proteomes" id="UP001162162">
    <property type="component" value="Unassembled WGS sequence"/>
</dbReference>
<reference evidence="10" key="1">
    <citation type="journal article" date="2023" name="Insect Mol. Biol.">
        <title>Genome sequencing provides insights into the evolution of gene families encoding plant cell wall-degrading enzymes in longhorned beetles.</title>
        <authorList>
            <person name="Shin N.R."/>
            <person name="Okamura Y."/>
            <person name="Kirsch R."/>
            <person name="Pauchet Y."/>
        </authorList>
    </citation>
    <scope>NUCLEOTIDE SEQUENCE</scope>
    <source>
        <strain evidence="10">AMC_N1</strain>
    </source>
</reference>
<dbReference type="GO" id="GO:0005506">
    <property type="term" value="F:iron ion binding"/>
    <property type="evidence" value="ECO:0007669"/>
    <property type="project" value="InterPro"/>
</dbReference>
<dbReference type="InterPro" id="IPR017972">
    <property type="entry name" value="Cyt_P450_CS"/>
</dbReference>
<evidence type="ECO:0000256" key="9">
    <source>
        <dbReference type="RuleBase" id="RU000461"/>
    </source>
</evidence>
<keyword evidence="4 8" id="KW-0479">Metal-binding</keyword>
<evidence type="ECO:0000313" key="10">
    <source>
        <dbReference type="EMBL" id="KAJ8957083.1"/>
    </source>
</evidence>
<evidence type="ECO:0000256" key="8">
    <source>
        <dbReference type="PIRSR" id="PIRSR602401-1"/>
    </source>
</evidence>
<dbReference type="CDD" id="cd11054">
    <property type="entry name" value="CYP24A1-like"/>
    <property type="match status" value="1"/>
</dbReference>
<dbReference type="AlphaFoldDB" id="A0AAV8Z113"/>
<accession>A0AAV8Z113</accession>
<evidence type="ECO:0000256" key="4">
    <source>
        <dbReference type="ARBA" id="ARBA00022723"/>
    </source>
</evidence>
<evidence type="ECO:0000313" key="11">
    <source>
        <dbReference type="Proteomes" id="UP001162162"/>
    </source>
</evidence>
<sequence>MKNMFSTHQTTQAIQKTLKDVPTLKSFPLIGHTYLFLPGGKYKSERLTEAVKDISKNLGPIFKLNLGGANLLITTDANQTRTLFRSEGLRPIRPPFPALYYYRKKTFNSVGVVPGNGEEWHKFRSGVIPLLGTTLMQSYAERQEDVADSFISYLRTARNKDGVLEDAMEHLLLFAIEAISVVCPGHRFNCLSQNDSQASDIVTASKDFMVGMYETFIGPPLWKLFKTSGYKKLESSHQIIYRVMKGHLETIKQQYETNPEAVKYEQKYMYSLLNNKKLSEEDIVMLSMEVFLGGIDTTATTLAMTLYYLAQDREIQDKARSDAETEDLKYLRACIKETLRMAPTAGANSRILVEDTTLGDYLIPKNTLVLAFSSVTSSDDQYFKNASHYYPDRWMRTNNEEFHKFASLPFGYGPRMCPGKKLVENEFVILLKKILLNFELELVGKADVGMVYRMNRIPDKPISIKFVNTNH</sequence>
<protein>
    <recommendedName>
        <fullName evidence="12">Cytochrome P450</fullName>
    </recommendedName>
</protein>
<evidence type="ECO:0000256" key="5">
    <source>
        <dbReference type="ARBA" id="ARBA00023002"/>
    </source>
</evidence>
<dbReference type="PANTHER" id="PTHR24279:SF120">
    <property type="entry name" value="CYTOCHROME P450"/>
    <property type="match status" value="1"/>
</dbReference>
<name>A0AAV8Z113_9CUCU</name>
<keyword evidence="6 8" id="KW-0408">Iron</keyword>
<evidence type="ECO:0000256" key="3">
    <source>
        <dbReference type="ARBA" id="ARBA00022617"/>
    </source>
</evidence>
<organism evidence="10 11">
    <name type="scientific">Aromia moschata</name>
    <dbReference type="NCBI Taxonomy" id="1265417"/>
    <lineage>
        <taxon>Eukaryota</taxon>
        <taxon>Metazoa</taxon>
        <taxon>Ecdysozoa</taxon>
        <taxon>Arthropoda</taxon>
        <taxon>Hexapoda</taxon>
        <taxon>Insecta</taxon>
        <taxon>Pterygota</taxon>
        <taxon>Neoptera</taxon>
        <taxon>Endopterygota</taxon>
        <taxon>Coleoptera</taxon>
        <taxon>Polyphaga</taxon>
        <taxon>Cucujiformia</taxon>
        <taxon>Chrysomeloidea</taxon>
        <taxon>Cerambycidae</taxon>
        <taxon>Cerambycinae</taxon>
        <taxon>Callichromatini</taxon>
        <taxon>Aromia</taxon>
    </lineage>
</organism>
<dbReference type="Gene3D" id="1.10.630.10">
    <property type="entry name" value="Cytochrome P450"/>
    <property type="match status" value="1"/>
</dbReference>
<gene>
    <name evidence="10" type="ORF">NQ318_007296</name>
</gene>
<keyword evidence="5 9" id="KW-0560">Oxidoreductase</keyword>
<evidence type="ECO:0000256" key="6">
    <source>
        <dbReference type="ARBA" id="ARBA00023004"/>
    </source>
</evidence>
<evidence type="ECO:0000256" key="2">
    <source>
        <dbReference type="ARBA" id="ARBA00010617"/>
    </source>
</evidence>
<keyword evidence="7 9" id="KW-0503">Monooxygenase</keyword>
<dbReference type="PRINTS" id="PR00463">
    <property type="entry name" value="EP450I"/>
</dbReference>
<dbReference type="InterPro" id="IPR050479">
    <property type="entry name" value="CYP11_CYP27_families"/>
</dbReference>
<dbReference type="InterPro" id="IPR036396">
    <property type="entry name" value="Cyt_P450_sf"/>
</dbReference>
<keyword evidence="11" id="KW-1185">Reference proteome</keyword>
<comment type="caution">
    <text evidence="10">The sequence shown here is derived from an EMBL/GenBank/DDBJ whole genome shotgun (WGS) entry which is preliminary data.</text>
</comment>
<evidence type="ECO:0000256" key="1">
    <source>
        <dbReference type="ARBA" id="ARBA00001971"/>
    </source>
</evidence>
<dbReference type="GO" id="GO:0020037">
    <property type="term" value="F:heme binding"/>
    <property type="evidence" value="ECO:0007669"/>
    <property type="project" value="InterPro"/>
</dbReference>
<evidence type="ECO:0008006" key="12">
    <source>
        <dbReference type="Google" id="ProtNLM"/>
    </source>
</evidence>
<dbReference type="InterPro" id="IPR002401">
    <property type="entry name" value="Cyt_P450_E_grp-I"/>
</dbReference>
<proteinExistence type="inferred from homology"/>
<dbReference type="PRINTS" id="PR00385">
    <property type="entry name" value="P450"/>
</dbReference>
<feature type="binding site" description="axial binding residue" evidence="8">
    <location>
        <position position="417"/>
    </location>
    <ligand>
        <name>heme</name>
        <dbReference type="ChEBI" id="CHEBI:30413"/>
    </ligand>
    <ligandPart>
        <name>Fe</name>
        <dbReference type="ChEBI" id="CHEBI:18248"/>
    </ligandPart>
</feature>
<keyword evidence="3 8" id="KW-0349">Heme</keyword>
<comment type="similarity">
    <text evidence="2 9">Belongs to the cytochrome P450 family.</text>
</comment>
<dbReference type="GO" id="GO:0016705">
    <property type="term" value="F:oxidoreductase activity, acting on paired donors, with incorporation or reduction of molecular oxygen"/>
    <property type="evidence" value="ECO:0007669"/>
    <property type="project" value="InterPro"/>
</dbReference>
<dbReference type="GO" id="GO:0004497">
    <property type="term" value="F:monooxygenase activity"/>
    <property type="evidence" value="ECO:0007669"/>
    <property type="project" value="UniProtKB-KW"/>
</dbReference>